<dbReference type="EMBL" id="FMXO01000018">
    <property type="protein sequence ID" value="SDB57404.1"/>
    <property type="molecule type" value="Genomic_DNA"/>
</dbReference>
<dbReference type="Proteomes" id="UP000198771">
    <property type="component" value="Unassembled WGS sequence"/>
</dbReference>
<proteinExistence type="predicted"/>
<dbReference type="AlphaFoldDB" id="A0A1G6EJ72"/>
<keyword evidence="2" id="KW-1185">Reference proteome</keyword>
<organism evidence="1 2">
    <name type="scientific">Desulfonatronum thiosulfatophilum</name>
    <dbReference type="NCBI Taxonomy" id="617002"/>
    <lineage>
        <taxon>Bacteria</taxon>
        <taxon>Pseudomonadati</taxon>
        <taxon>Thermodesulfobacteriota</taxon>
        <taxon>Desulfovibrionia</taxon>
        <taxon>Desulfovibrionales</taxon>
        <taxon>Desulfonatronaceae</taxon>
        <taxon>Desulfonatronum</taxon>
    </lineage>
</organism>
<evidence type="ECO:0000313" key="2">
    <source>
        <dbReference type="Proteomes" id="UP000198771"/>
    </source>
</evidence>
<name>A0A1G6EJ72_9BACT</name>
<evidence type="ECO:0000313" key="1">
    <source>
        <dbReference type="EMBL" id="SDB57404.1"/>
    </source>
</evidence>
<dbReference type="STRING" id="617002.SAMN05660653_02892"/>
<sequence>MYPRHKQEKKQLRIEVFSDVEKGHQAEQGNYGVLFDFFVFEFSVFGLERLAL</sequence>
<accession>A0A1G6EJ72</accession>
<protein>
    <submittedName>
        <fullName evidence="1">Uncharacterized protein</fullName>
    </submittedName>
</protein>
<reference evidence="1 2" key="1">
    <citation type="submission" date="2016-10" db="EMBL/GenBank/DDBJ databases">
        <authorList>
            <person name="de Groot N.N."/>
        </authorList>
    </citation>
    <scope>NUCLEOTIDE SEQUENCE [LARGE SCALE GENOMIC DNA]</scope>
    <source>
        <strain evidence="1 2">ASO4-2</strain>
    </source>
</reference>
<gene>
    <name evidence="1" type="ORF">SAMN05660653_02892</name>
</gene>